<dbReference type="NCBIfam" id="NF041002">
    <property type="entry name" value="pilin_ComGF"/>
    <property type="match status" value="1"/>
</dbReference>
<evidence type="ECO:0000313" key="2">
    <source>
        <dbReference type="EMBL" id="MBD7943892.1"/>
    </source>
</evidence>
<dbReference type="Pfam" id="PF15980">
    <property type="entry name" value="ComGF"/>
    <property type="match status" value="1"/>
</dbReference>
<dbReference type="InterPro" id="IPR016977">
    <property type="entry name" value="ComGF"/>
</dbReference>
<evidence type="ECO:0000313" key="3">
    <source>
        <dbReference type="Proteomes" id="UP000640786"/>
    </source>
</evidence>
<sequence>MCRYLTNKLSNEKGYTFIDGILQLSVFIIFAQIFALIMWSLYTTEKKVADPSEIEWALFIQYVEAYLNDVENFIVQSEQPGIRFYKQGIEYDVEYSSNVVRKQINKLGHEPLLLNVQTLNVIAEGQKITFFVTFFNGQQKEHTFYVTYST</sequence>
<gene>
    <name evidence="2" type="ORF">H9650_07140</name>
</gene>
<keyword evidence="1" id="KW-0812">Transmembrane</keyword>
<keyword evidence="1" id="KW-1133">Transmembrane helix</keyword>
<protein>
    <submittedName>
        <fullName evidence="2">ComGF family competence protein</fullName>
    </submittedName>
</protein>
<evidence type="ECO:0000256" key="1">
    <source>
        <dbReference type="SAM" id="Phobius"/>
    </source>
</evidence>
<dbReference type="Proteomes" id="UP000640786">
    <property type="component" value="Unassembled WGS sequence"/>
</dbReference>
<name>A0ABR8R7X9_9BACI</name>
<accession>A0ABR8R7X9</accession>
<reference evidence="2 3" key="1">
    <citation type="submission" date="2020-08" db="EMBL/GenBank/DDBJ databases">
        <title>A Genomic Blueprint of the Chicken Gut Microbiome.</title>
        <authorList>
            <person name="Gilroy R."/>
            <person name="Ravi A."/>
            <person name="Getino M."/>
            <person name="Pursley I."/>
            <person name="Horton D.L."/>
            <person name="Alikhan N.-F."/>
            <person name="Baker D."/>
            <person name="Gharbi K."/>
            <person name="Hall N."/>
            <person name="Watson M."/>
            <person name="Adriaenssens E.M."/>
            <person name="Foster-Nyarko E."/>
            <person name="Jarju S."/>
            <person name="Secka A."/>
            <person name="Antonio M."/>
            <person name="Oren A."/>
            <person name="Chaudhuri R."/>
            <person name="La Ragione R.M."/>
            <person name="Hildebrand F."/>
            <person name="Pallen M.J."/>
        </authorList>
    </citation>
    <scope>NUCLEOTIDE SEQUENCE [LARGE SCALE GENOMIC DNA]</scope>
    <source>
        <strain evidence="2 3">Sa2BUA9</strain>
    </source>
</reference>
<comment type="caution">
    <text evidence="2">The sequence shown here is derived from an EMBL/GenBank/DDBJ whole genome shotgun (WGS) entry which is preliminary data.</text>
</comment>
<keyword evidence="1" id="KW-0472">Membrane</keyword>
<dbReference type="EMBL" id="JACSQO010000002">
    <property type="protein sequence ID" value="MBD7943892.1"/>
    <property type="molecule type" value="Genomic_DNA"/>
</dbReference>
<keyword evidence="3" id="KW-1185">Reference proteome</keyword>
<feature type="transmembrane region" description="Helical" evidence="1">
    <location>
        <begin position="21"/>
        <end position="42"/>
    </location>
</feature>
<dbReference type="RefSeq" id="WP_191696871.1">
    <property type="nucleotide sequence ID" value="NZ_JACSQO010000002.1"/>
</dbReference>
<proteinExistence type="predicted"/>
<organism evidence="2 3">
    <name type="scientific">Psychrobacillus faecigallinarum</name>
    <dbReference type="NCBI Taxonomy" id="2762235"/>
    <lineage>
        <taxon>Bacteria</taxon>
        <taxon>Bacillati</taxon>
        <taxon>Bacillota</taxon>
        <taxon>Bacilli</taxon>
        <taxon>Bacillales</taxon>
        <taxon>Bacillaceae</taxon>
        <taxon>Psychrobacillus</taxon>
    </lineage>
</organism>